<organism evidence="2">
    <name type="scientific">Mesocestoides corti</name>
    <name type="common">Flatworm</name>
    <dbReference type="NCBI Taxonomy" id="53468"/>
    <lineage>
        <taxon>Eukaryota</taxon>
        <taxon>Metazoa</taxon>
        <taxon>Spiralia</taxon>
        <taxon>Lophotrochozoa</taxon>
        <taxon>Platyhelminthes</taxon>
        <taxon>Cestoda</taxon>
        <taxon>Eucestoda</taxon>
        <taxon>Cyclophyllidea</taxon>
        <taxon>Mesocestoididae</taxon>
        <taxon>Mesocestoides</taxon>
    </lineage>
</organism>
<accession>A0A5K3ES95</accession>
<sequence>MVMGENYVNTEYISDFESDARSEADSVYSSRTEDDGLSVCVGEKRHSSGLNPPTGRKPESKQRPTPSQMIPLDAYQRHKKMVNDYLQFYGGSRKDFKRDESNDKRDIDVIRANSRFVWEEGDNPVSWEERLAKRYWDRLFKEYCIADLSRYKHNKLGLRWRSEREVVSGKGQFVCGAVDCKEVNFLRSWEVNFAYTEKGDRRNALVKLRLCPSCSHKLNYHKQHAEFVASGKTADDRGTDDSELAPKRPREPTPEGVSESDAWKAVPSTEQQRQQSQPTTEDEFEDYLKNMFM</sequence>
<proteinExistence type="predicted"/>
<feature type="region of interest" description="Disordered" evidence="1">
    <location>
        <begin position="229"/>
        <end position="282"/>
    </location>
</feature>
<feature type="compositionally biased region" description="Basic and acidic residues" evidence="1">
    <location>
        <begin position="233"/>
        <end position="253"/>
    </location>
</feature>
<dbReference type="PANTHER" id="PTHR11567:SF25">
    <property type="entry name" value="PROTEIN FRA10AC1"/>
    <property type="match status" value="1"/>
</dbReference>
<protein>
    <submittedName>
        <fullName evidence="2">Protein FRA10AC1 homolog</fullName>
    </submittedName>
</protein>
<evidence type="ECO:0000313" key="2">
    <source>
        <dbReference type="WBParaSite" id="MCU_002323-RA"/>
    </source>
</evidence>
<dbReference type="InterPro" id="IPR019129">
    <property type="entry name" value="Folate-sensitive_fs_Fra10Ac1"/>
</dbReference>
<dbReference type="AlphaFoldDB" id="A0A5K3ES95"/>
<dbReference type="PANTHER" id="PTHR11567">
    <property type="entry name" value="ACID PHOSPHATASE-RELATED"/>
    <property type="match status" value="1"/>
</dbReference>
<feature type="compositionally biased region" description="Polar residues" evidence="1">
    <location>
        <begin position="268"/>
        <end position="279"/>
    </location>
</feature>
<dbReference type="WBParaSite" id="MCU_002323-RA">
    <property type="protein sequence ID" value="MCU_002323-RA"/>
    <property type="gene ID" value="MCU_002323"/>
</dbReference>
<dbReference type="GO" id="GO:0016791">
    <property type="term" value="F:phosphatase activity"/>
    <property type="evidence" value="ECO:0007669"/>
    <property type="project" value="TreeGrafter"/>
</dbReference>
<dbReference type="InterPro" id="IPR050645">
    <property type="entry name" value="Histidine_acid_phosphatase"/>
</dbReference>
<dbReference type="Pfam" id="PF09725">
    <property type="entry name" value="Fra10Ac1"/>
    <property type="match status" value="1"/>
</dbReference>
<name>A0A5K3ES95_MESCO</name>
<evidence type="ECO:0000256" key="1">
    <source>
        <dbReference type="SAM" id="MobiDB-lite"/>
    </source>
</evidence>
<reference evidence="2" key="1">
    <citation type="submission" date="2019-11" db="UniProtKB">
        <authorList>
            <consortium name="WormBaseParasite"/>
        </authorList>
    </citation>
    <scope>IDENTIFICATION</scope>
</reference>
<feature type="region of interest" description="Disordered" evidence="1">
    <location>
        <begin position="18"/>
        <end position="68"/>
    </location>
</feature>